<reference evidence="13" key="1">
    <citation type="submission" date="2021-01" db="EMBL/GenBank/DDBJ databases">
        <authorList>
            <person name="Corre E."/>
            <person name="Pelletier E."/>
            <person name="Niang G."/>
            <person name="Scheremetjew M."/>
            <person name="Finn R."/>
            <person name="Kale V."/>
            <person name="Holt S."/>
            <person name="Cochrane G."/>
            <person name="Meng A."/>
            <person name="Brown T."/>
            <person name="Cohen L."/>
        </authorList>
    </citation>
    <scope>NUCLEOTIDE SEQUENCE</scope>
    <source>
        <strain evidence="13">CCMP3105</strain>
    </source>
</reference>
<evidence type="ECO:0000256" key="2">
    <source>
        <dbReference type="ARBA" id="ARBA00013164"/>
    </source>
</evidence>
<evidence type="ECO:0000256" key="10">
    <source>
        <dbReference type="SAM" id="MobiDB-lite"/>
    </source>
</evidence>
<dbReference type="InterPro" id="IPR009008">
    <property type="entry name" value="Val/Leu/Ile-tRNA-synth_edit"/>
</dbReference>
<dbReference type="PANTHER" id="PTHR45794:SF1">
    <property type="entry name" value="LEUCINE--TRNA LIGASE, CYTOPLASMIC"/>
    <property type="match status" value="1"/>
</dbReference>
<name>A0A7S4SR08_9DINO</name>
<keyword evidence="4 9" id="KW-0547">Nucleotide-binding</keyword>
<evidence type="ECO:0000313" key="13">
    <source>
        <dbReference type="EMBL" id="CAE4652679.1"/>
    </source>
</evidence>
<evidence type="ECO:0000256" key="6">
    <source>
        <dbReference type="ARBA" id="ARBA00022917"/>
    </source>
</evidence>
<feature type="domain" description="Aminoacyl-tRNA synthetase class Ia" evidence="11">
    <location>
        <begin position="357"/>
        <end position="930"/>
    </location>
</feature>
<feature type="domain" description="Aminoacyl-tRNA synthetase class Ia" evidence="11">
    <location>
        <begin position="184"/>
        <end position="265"/>
    </location>
</feature>
<dbReference type="SUPFAM" id="SSF52374">
    <property type="entry name" value="Nucleotidylyl transferase"/>
    <property type="match status" value="1"/>
</dbReference>
<dbReference type="InterPro" id="IPR013155">
    <property type="entry name" value="M/V/L/I-tRNA-synth_anticd-bd"/>
</dbReference>
<keyword evidence="5 9" id="KW-0067">ATP-binding</keyword>
<dbReference type="InterPro" id="IPR002300">
    <property type="entry name" value="aa-tRNA-synth_Ia"/>
</dbReference>
<dbReference type="Pfam" id="PF08264">
    <property type="entry name" value="Anticodon_1"/>
    <property type="match status" value="1"/>
</dbReference>
<dbReference type="AlphaFoldDB" id="A0A7S4SR08"/>
<evidence type="ECO:0000256" key="7">
    <source>
        <dbReference type="ARBA" id="ARBA00023146"/>
    </source>
</evidence>
<keyword evidence="7 9" id="KW-0030">Aminoacyl-tRNA synthetase</keyword>
<sequence length="1258" mass="139628">MHPIFGQHVALGVAFAAIAAIFVAQPAAGAYVAPAGLRRDSGSLPRQFSRRERRAATRGDRASGGLPRQPSVAGPPLGLGAAALLLAQSVVLRFGLRKVQAAALPSQRWGRTGRRGAVADARRTGSGAVVPLAGPPAVLAGGSRSCSTGHNPVHRFLPRLRAGEQPVQENWTRRDQLLRIEAEVQALWSEQKVYEVDAPPSDDGVGDVPKFFVTFPYPYMNGKLHLGHAFSITKAEFAARFMRLNGRKVLFPFAFHCTGMPISAAAMKLQAILDERANGTGAPEEQEPVPVLTRGGAEGVEDGAASGVFRAKKSKVQAKTGGLDQYDIMVALGIDEQEIPKFTEPEYWLQYFPPLAVQDLKRLGVAVDWRRSFITTDMNPYYDAFVRWQFQKLREKYLDNGKRESIFSIATNQPCADHDRAEGEGVKPMEYTLIKLKVLEVPGEWAEALGEAQVFLVAATLRPETMYGQTNCFVLPEGEYGFFRMSGGEVFVCSKRSALNMCYQGLGEMQEAESGEKEPVMLLEKTGKDLVGLPLRAPLAAYETVFALPMLTISMEKGTGIVTSVPAEAPDDFACLNDWKTRDNWREQFGVKEEWCMPYDVVEILEIPESEFGKASAPYICEKLKINSHKEKDKLAAAKKEVYMKGFYSGVLTVGPYAGQKVMDVKQQIKEDMLADGTAERYFEPEAPVVARSGDECIVALCDQWYVKYGDEHWTERVRAHVEKDLNMFSEAALNNISYAVGWLGDWACSRTFGLGSKLPWDEQWLIESLSDSTIYMAYYTVAHMLQGSMSGDSTGTAGVPAEALTEEVLDYVFCLRKELPASTAISEEVLQRMRREFAFWYPVDLRCSGRDLVQNHLTMSLFTHAAVWEDSKLWPQAFYCNGHVMVDAEKMSKSKGNFLTLDEAIGTYSADATRIACADSGDGLQDANFSRETAAKSILRLTTLQSWAEDAVARLPTLRTGSLTFLDEIFDNEISTLIERAHEGYTSMVYSDALRAVWFDMENLRSQYSILTHGDVHADLIRRFLDVQMVTLSPIAPHFCEYLWRNVLGKQGLVIDERWPSPVKAVDKVLARQYELIQGTLRSFRLELDKFTSPKKKKKKKKSGGGGGPPPKPTRAVIFVAKEYKPFQQDILRLLQQFELDEENSPVDKGFMRTIKDSDVMKAMPKTDIKKAMMFASFTMGKEVKARGPEALELELPFDEAGMLQSLLEVIKRQLAIEDIEVADAGAEHPLGGEQKRLAAGPGTPQVAFFVEEPAPA</sequence>
<feature type="region of interest" description="Disordered" evidence="10">
    <location>
        <begin position="42"/>
        <end position="72"/>
    </location>
</feature>
<dbReference type="EMBL" id="HBNR01076287">
    <property type="protein sequence ID" value="CAE4652679.1"/>
    <property type="molecule type" value="Transcribed_RNA"/>
</dbReference>
<evidence type="ECO:0000256" key="5">
    <source>
        <dbReference type="ARBA" id="ARBA00022840"/>
    </source>
</evidence>
<keyword evidence="3 9" id="KW-0436">Ligase</keyword>
<organism evidence="13">
    <name type="scientific">Alexandrium monilatum</name>
    <dbReference type="NCBI Taxonomy" id="311494"/>
    <lineage>
        <taxon>Eukaryota</taxon>
        <taxon>Sar</taxon>
        <taxon>Alveolata</taxon>
        <taxon>Dinophyceae</taxon>
        <taxon>Gonyaulacales</taxon>
        <taxon>Pyrocystaceae</taxon>
        <taxon>Alexandrium</taxon>
    </lineage>
</organism>
<evidence type="ECO:0000256" key="9">
    <source>
        <dbReference type="RuleBase" id="RU363035"/>
    </source>
</evidence>
<dbReference type="Gene3D" id="3.90.740.10">
    <property type="entry name" value="Valyl/Leucyl/Isoleucyl-tRNA synthetase, editing domain"/>
    <property type="match status" value="1"/>
</dbReference>
<keyword evidence="6 9" id="KW-0648">Protein biosynthesis</keyword>
<feature type="domain" description="Methionyl/Valyl/Leucyl/Isoleucyl-tRNA synthetase anticodon-binding" evidence="12">
    <location>
        <begin position="969"/>
        <end position="1090"/>
    </location>
</feature>
<evidence type="ECO:0000256" key="1">
    <source>
        <dbReference type="ARBA" id="ARBA00005594"/>
    </source>
</evidence>
<dbReference type="Gene3D" id="1.10.730.10">
    <property type="entry name" value="Isoleucyl-tRNA Synthetase, Domain 1"/>
    <property type="match status" value="1"/>
</dbReference>
<gene>
    <name evidence="13" type="ORF">AMON00008_LOCUS54207</name>
</gene>
<dbReference type="InterPro" id="IPR009080">
    <property type="entry name" value="tRNAsynth_Ia_anticodon-bd"/>
</dbReference>
<dbReference type="FunFam" id="3.90.740.10:FF:000001">
    <property type="entry name" value="Leucine--tRNA ligase, cytoplasmic"/>
    <property type="match status" value="1"/>
</dbReference>
<dbReference type="PROSITE" id="PS00178">
    <property type="entry name" value="AA_TRNA_LIGASE_I"/>
    <property type="match status" value="1"/>
</dbReference>
<dbReference type="SUPFAM" id="SSF50677">
    <property type="entry name" value="ValRS/IleRS/LeuRS editing domain"/>
    <property type="match status" value="1"/>
</dbReference>
<dbReference type="GO" id="GO:0002161">
    <property type="term" value="F:aminoacyl-tRNA deacylase activity"/>
    <property type="evidence" value="ECO:0007669"/>
    <property type="project" value="InterPro"/>
</dbReference>
<evidence type="ECO:0000256" key="8">
    <source>
        <dbReference type="ARBA" id="ARBA00030520"/>
    </source>
</evidence>
<dbReference type="InterPro" id="IPR014729">
    <property type="entry name" value="Rossmann-like_a/b/a_fold"/>
</dbReference>
<dbReference type="NCBIfam" id="TIGR00395">
    <property type="entry name" value="leuS_arch"/>
    <property type="match status" value="1"/>
</dbReference>
<evidence type="ECO:0000256" key="3">
    <source>
        <dbReference type="ARBA" id="ARBA00022598"/>
    </source>
</evidence>
<dbReference type="GO" id="GO:0005524">
    <property type="term" value="F:ATP binding"/>
    <property type="evidence" value="ECO:0007669"/>
    <property type="project" value="UniProtKB-KW"/>
</dbReference>
<protein>
    <recommendedName>
        <fullName evidence="2">leucine--tRNA ligase</fullName>
        <ecNumber evidence="2">6.1.1.4</ecNumber>
    </recommendedName>
    <alternativeName>
        <fullName evidence="8">Leucyl-tRNA synthetase</fullName>
    </alternativeName>
</protein>
<dbReference type="InterPro" id="IPR001412">
    <property type="entry name" value="aa-tRNA-synth_I_CS"/>
</dbReference>
<dbReference type="Pfam" id="PF00133">
    <property type="entry name" value="tRNA-synt_1"/>
    <property type="match status" value="2"/>
</dbReference>
<dbReference type="Gene3D" id="3.40.50.620">
    <property type="entry name" value="HUPs"/>
    <property type="match status" value="1"/>
</dbReference>
<feature type="region of interest" description="Disordered" evidence="10">
    <location>
        <begin position="1094"/>
        <end position="1114"/>
    </location>
</feature>
<feature type="compositionally biased region" description="Basic residues" evidence="10">
    <location>
        <begin position="1094"/>
        <end position="1104"/>
    </location>
</feature>
<dbReference type="GO" id="GO:0006429">
    <property type="term" value="P:leucyl-tRNA aminoacylation"/>
    <property type="evidence" value="ECO:0007669"/>
    <property type="project" value="InterPro"/>
</dbReference>
<dbReference type="GO" id="GO:0004823">
    <property type="term" value="F:leucine-tRNA ligase activity"/>
    <property type="evidence" value="ECO:0007669"/>
    <property type="project" value="UniProtKB-EC"/>
</dbReference>
<dbReference type="SUPFAM" id="SSF47323">
    <property type="entry name" value="Anticodon-binding domain of a subclass of class I aminoacyl-tRNA synthetases"/>
    <property type="match status" value="1"/>
</dbReference>
<dbReference type="PANTHER" id="PTHR45794">
    <property type="entry name" value="LEUCYL-TRNA SYNTHETASE"/>
    <property type="match status" value="1"/>
</dbReference>
<comment type="similarity">
    <text evidence="1 9">Belongs to the class-I aminoacyl-tRNA synthetase family.</text>
</comment>
<dbReference type="EC" id="6.1.1.4" evidence="2"/>
<accession>A0A7S4SR08</accession>
<proteinExistence type="inferred from homology"/>
<evidence type="ECO:0000259" key="11">
    <source>
        <dbReference type="Pfam" id="PF00133"/>
    </source>
</evidence>
<dbReference type="InterPro" id="IPR004493">
    <property type="entry name" value="Leu-tRNA-synth_Ia_arc/euk"/>
</dbReference>
<evidence type="ECO:0000259" key="12">
    <source>
        <dbReference type="Pfam" id="PF08264"/>
    </source>
</evidence>
<evidence type="ECO:0000256" key="4">
    <source>
        <dbReference type="ARBA" id="ARBA00022741"/>
    </source>
</evidence>